<name>A0A084GD42_PSEDA</name>
<feature type="compositionally biased region" description="Low complexity" evidence="2">
    <location>
        <begin position="611"/>
        <end position="622"/>
    </location>
</feature>
<feature type="coiled-coil region" evidence="1">
    <location>
        <begin position="48"/>
        <end position="89"/>
    </location>
</feature>
<proteinExistence type="predicted"/>
<dbReference type="OMA" id="PSHPYWD"/>
<keyword evidence="4" id="KW-1185">Reference proteome</keyword>
<dbReference type="Pfam" id="PF12511">
    <property type="entry name" value="DUF3716"/>
    <property type="match status" value="1"/>
</dbReference>
<evidence type="ECO:0000313" key="3">
    <source>
        <dbReference type="EMBL" id="KEZ45254.1"/>
    </source>
</evidence>
<organism evidence="3 4">
    <name type="scientific">Pseudallescheria apiosperma</name>
    <name type="common">Scedosporium apiospermum</name>
    <dbReference type="NCBI Taxonomy" id="563466"/>
    <lineage>
        <taxon>Eukaryota</taxon>
        <taxon>Fungi</taxon>
        <taxon>Dikarya</taxon>
        <taxon>Ascomycota</taxon>
        <taxon>Pezizomycotina</taxon>
        <taxon>Sordariomycetes</taxon>
        <taxon>Hypocreomycetidae</taxon>
        <taxon>Microascales</taxon>
        <taxon>Microascaceae</taxon>
        <taxon>Scedosporium</taxon>
    </lineage>
</organism>
<evidence type="ECO:0000313" key="4">
    <source>
        <dbReference type="Proteomes" id="UP000028545"/>
    </source>
</evidence>
<keyword evidence="1" id="KW-0175">Coiled coil</keyword>
<dbReference type="InterPro" id="IPR022190">
    <property type="entry name" value="DUF3716"/>
</dbReference>
<feature type="region of interest" description="Disordered" evidence="2">
    <location>
        <begin position="289"/>
        <end position="391"/>
    </location>
</feature>
<dbReference type="KEGG" id="sapo:SAPIO_CDS2042"/>
<dbReference type="GeneID" id="27721114"/>
<dbReference type="OrthoDB" id="4800057at2759"/>
<sequence length="854" mass="95402">MSPRAVSPRARDGERRDFEDLEARFFDDLKVKQSEEDDRLEYEYEATKAQISVKLEEALREKAALERKLEAVNARVVLHNESLEKLTEDYKVTLAKLATSRRKAYYDMQEHFKNNRDEGSLDVDLITQLRNLGPKMAVVPGEEDERVVVDGDNDLTGASVYHSDGRLIGKIKKVPVGTPVVDILLDLPIKRDVSIRAGRKFNAVNLEPIYNELHGTKPSKWVAFMVQAVGEIQTPPCTTCAKSTGPFAECIKVRGELFGRCGNCEWARQGCHPIFVIPDSQETAATTDVEMKDAPPHSSITASTNSDVDGRQPLILKKAPVSSQKTETDDKPSTSREPQPVPTGPAGAPETTASSHRPIAPAPPRSEQAATLDDNVEARAKSPAGSANIPDIDPAERELLVNPPLALRDNGIVYTEPELMAGVPVEKIDQNHPYWDPVWKDPVANAKTVLAGYKEKHEACLSDVSGTKSNNKFLLGRQVKRGYTILEFLENGSFSPYQFVAKKWMTPGIITYDTLFRLAATLEELEKFKIKVTPAEWMRQRFYEIMLAEGDQFSLTKTLKDFYRDPKLQALRALCGFGNIGRPSGAKAGEGPRSKSPGSRLDRQRRRERGGASANTSSGGTSRPSKRPKIAGPLHQLQVKQQQQQQLDVLAEAAPTAEGGEGKEQDQKEQKQQTATAQDEFAYEGFTDTDSLCGDSVDNDDYKVRQVRTRQHTTPLEGTQYWHFIQGYEDLGTWELHLLQRTNPPDWVRYEPPFNFGVFLDEIIAITHHPDSLKIHVKLTVPEGEEGTEGYVKGEVMTWFKRERTKRRLLASCREKGIAISVAESVSNLEKMWDELGEHSQQLTGLWDGNGENE</sequence>
<gene>
    <name evidence="3" type="ORF">SAPIO_CDS2042</name>
</gene>
<feature type="region of interest" description="Disordered" evidence="2">
    <location>
        <begin position="655"/>
        <end position="698"/>
    </location>
</feature>
<feature type="compositionally biased region" description="Basic and acidic residues" evidence="2">
    <location>
        <begin position="660"/>
        <end position="671"/>
    </location>
</feature>
<feature type="region of interest" description="Disordered" evidence="2">
    <location>
        <begin position="582"/>
        <end position="629"/>
    </location>
</feature>
<feature type="compositionally biased region" description="Polar residues" evidence="2">
    <location>
        <begin position="298"/>
        <end position="307"/>
    </location>
</feature>
<reference evidence="3 4" key="1">
    <citation type="journal article" date="2014" name="Genome Announc.">
        <title>Draft genome sequence of the pathogenic fungus Scedosporium apiospermum.</title>
        <authorList>
            <person name="Vandeputte P."/>
            <person name="Ghamrawi S."/>
            <person name="Rechenmann M."/>
            <person name="Iltis A."/>
            <person name="Giraud S."/>
            <person name="Fleury M."/>
            <person name="Thornton C."/>
            <person name="Delhaes L."/>
            <person name="Meyer W."/>
            <person name="Papon N."/>
            <person name="Bouchara J.P."/>
        </authorList>
    </citation>
    <scope>NUCLEOTIDE SEQUENCE [LARGE SCALE GENOMIC DNA]</scope>
    <source>
        <strain evidence="3 4">IHEM 14462</strain>
    </source>
</reference>
<accession>A0A084GD42</accession>
<dbReference type="RefSeq" id="XP_016645053.1">
    <property type="nucleotide sequence ID" value="XM_016785175.1"/>
</dbReference>
<dbReference type="VEuPathDB" id="FungiDB:SAPIO_CDS2042"/>
<dbReference type="Proteomes" id="UP000028545">
    <property type="component" value="Unassembled WGS sequence"/>
</dbReference>
<evidence type="ECO:0000256" key="2">
    <source>
        <dbReference type="SAM" id="MobiDB-lite"/>
    </source>
</evidence>
<dbReference type="EMBL" id="JOWA01000085">
    <property type="protein sequence ID" value="KEZ45254.1"/>
    <property type="molecule type" value="Genomic_DNA"/>
</dbReference>
<evidence type="ECO:0000256" key="1">
    <source>
        <dbReference type="SAM" id="Coils"/>
    </source>
</evidence>
<dbReference type="AlphaFoldDB" id="A0A084GD42"/>
<protein>
    <submittedName>
        <fullName evidence="3">Uncharacterized protein</fullName>
    </submittedName>
</protein>
<comment type="caution">
    <text evidence="3">The sequence shown here is derived from an EMBL/GenBank/DDBJ whole genome shotgun (WGS) entry which is preliminary data.</text>
</comment>
<dbReference type="HOGENOM" id="CLU_005317_2_0_1"/>